<dbReference type="GO" id="GO:0016289">
    <property type="term" value="F:acyl-CoA hydrolase activity"/>
    <property type="evidence" value="ECO:0007669"/>
    <property type="project" value="UniProtKB-ARBA"/>
</dbReference>
<dbReference type="AlphaFoldDB" id="A0A0Q3TLA0"/>
<accession>A0A0Q3TLA0</accession>
<keyword evidence="4" id="KW-1185">Reference proteome</keyword>
<dbReference type="InterPro" id="IPR006683">
    <property type="entry name" value="Thioestr_dom"/>
</dbReference>
<name>A0A0Q3TLA0_9BACI</name>
<dbReference type="STRING" id="157838.AN964_15375"/>
<dbReference type="PANTHER" id="PTHR47260">
    <property type="entry name" value="UPF0644 PROTEIN PB2B4.06"/>
    <property type="match status" value="1"/>
</dbReference>
<evidence type="ECO:0000259" key="2">
    <source>
        <dbReference type="Pfam" id="PF03061"/>
    </source>
</evidence>
<dbReference type="NCBIfam" id="TIGR00369">
    <property type="entry name" value="unchar_dom_1"/>
    <property type="match status" value="1"/>
</dbReference>
<gene>
    <name evidence="3" type="ORF">AN964_15375</name>
</gene>
<dbReference type="PATRIC" id="fig|157838.3.peg.3402"/>
<dbReference type="Gene3D" id="3.10.129.10">
    <property type="entry name" value="Hotdog Thioesterase"/>
    <property type="match status" value="1"/>
</dbReference>
<dbReference type="Proteomes" id="UP000051888">
    <property type="component" value="Unassembled WGS sequence"/>
</dbReference>
<evidence type="ECO:0000256" key="1">
    <source>
        <dbReference type="ARBA" id="ARBA00022801"/>
    </source>
</evidence>
<keyword evidence="1" id="KW-0378">Hydrolase</keyword>
<feature type="domain" description="Thioesterase" evidence="2">
    <location>
        <begin position="74"/>
        <end position="149"/>
    </location>
</feature>
<evidence type="ECO:0000313" key="4">
    <source>
        <dbReference type="Proteomes" id="UP000051888"/>
    </source>
</evidence>
<protein>
    <submittedName>
        <fullName evidence="3">Thioesterase</fullName>
    </submittedName>
</protein>
<dbReference type="Pfam" id="PF03061">
    <property type="entry name" value="4HBT"/>
    <property type="match status" value="1"/>
</dbReference>
<dbReference type="EMBL" id="LJJC01000004">
    <property type="protein sequence ID" value="KQL54750.1"/>
    <property type="molecule type" value="Genomic_DNA"/>
</dbReference>
<dbReference type="InterPro" id="IPR029069">
    <property type="entry name" value="HotDog_dom_sf"/>
</dbReference>
<evidence type="ECO:0000313" key="3">
    <source>
        <dbReference type="EMBL" id="KQL54750.1"/>
    </source>
</evidence>
<dbReference type="OrthoDB" id="2139465at2"/>
<proteinExistence type="predicted"/>
<dbReference type="SUPFAM" id="SSF54637">
    <property type="entry name" value="Thioesterase/thiol ester dehydrase-isomerase"/>
    <property type="match status" value="1"/>
</dbReference>
<dbReference type="CDD" id="cd03443">
    <property type="entry name" value="PaaI_thioesterase"/>
    <property type="match status" value="1"/>
</dbReference>
<sequence>MEKQKIQELFDQCMEVATEDELKVIHQLLLGVQRKKQKWNDSYIAAILNMEKSPADNEYKITIPINSLTENSLGIVHGGITTTVLDTVMGTLANTLLPDGYGAVTSNLTIHFIAPGKGERMETIAKVIHKGTKTLVMEGSAYCENGKKIAHCTATFFIIKK</sequence>
<dbReference type="InterPro" id="IPR003736">
    <property type="entry name" value="PAAI_dom"/>
</dbReference>
<organism evidence="3 4">
    <name type="scientific">Heyndrickxia shackletonii</name>
    <dbReference type="NCBI Taxonomy" id="157838"/>
    <lineage>
        <taxon>Bacteria</taxon>
        <taxon>Bacillati</taxon>
        <taxon>Bacillota</taxon>
        <taxon>Bacilli</taxon>
        <taxon>Bacillales</taxon>
        <taxon>Bacillaceae</taxon>
        <taxon>Heyndrickxia</taxon>
    </lineage>
</organism>
<dbReference type="InterPro" id="IPR052061">
    <property type="entry name" value="PTE-AB_protein"/>
</dbReference>
<comment type="caution">
    <text evidence="3">The sequence shown here is derived from an EMBL/GenBank/DDBJ whole genome shotgun (WGS) entry which is preliminary data.</text>
</comment>
<dbReference type="PANTHER" id="PTHR47260:SF1">
    <property type="entry name" value="UPF0644 PROTEIN PB2B4.06"/>
    <property type="match status" value="1"/>
</dbReference>
<reference evidence="3 4" key="1">
    <citation type="submission" date="2015-09" db="EMBL/GenBank/DDBJ databases">
        <title>Genome sequencing project for genomic taxonomy and phylogenomics of Bacillus-like bacteria.</title>
        <authorList>
            <person name="Liu B."/>
            <person name="Wang J."/>
            <person name="Zhu Y."/>
            <person name="Liu G."/>
            <person name="Chen Q."/>
            <person name="Chen Z."/>
            <person name="Lan J."/>
            <person name="Che J."/>
            <person name="Ge C."/>
            <person name="Shi H."/>
            <person name="Pan Z."/>
            <person name="Liu X."/>
        </authorList>
    </citation>
    <scope>NUCLEOTIDE SEQUENCE [LARGE SCALE GENOMIC DNA]</scope>
    <source>
        <strain evidence="3 4">LMG 18435</strain>
    </source>
</reference>
<dbReference type="RefSeq" id="WP_055740532.1">
    <property type="nucleotide sequence ID" value="NZ_JAAIWL010000003.1"/>
</dbReference>